<name>A0A0D9Y043_9ORYZ</name>
<evidence type="ECO:0000313" key="2">
    <source>
        <dbReference type="Proteomes" id="UP000032180"/>
    </source>
</evidence>
<reference evidence="2" key="2">
    <citation type="submission" date="2013-12" db="EMBL/GenBank/DDBJ databases">
        <authorList>
            <person name="Yu Y."/>
            <person name="Lee S."/>
            <person name="de Baynast K."/>
            <person name="Wissotski M."/>
            <person name="Liu L."/>
            <person name="Talag J."/>
            <person name="Goicoechea J."/>
            <person name="Angelova A."/>
            <person name="Jetty R."/>
            <person name="Kudrna D."/>
            <person name="Golser W."/>
            <person name="Rivera L."/>
            <person name="Zhang J."/>
            <person name="Wing R."/>
        </authorList>
    </citation>
    <scope>NUCLEOTIDE SEQUENCE</scope>
</reference>
<sequence>MVGWCAATAPSSYLSAWGQQGSAQRVRCDGDSDQMHAVSEQSRRMEKRPRRWIPEKRRKATVADAAWTVAPTRCPRGGGRRRQRISDWAVRPCSGAEDV</sequence>
<keyword evidence="2" id="KW-1185">Reference proteome</keyword>
<proteinExistence type="predicted"/>
<dbReference type="AlphaFoldDB" id="A0A0D9Y043"/>
<reference evidence="1" key="3">
    <citation type="submission" date="2015-04" db="UniProtKB">
        <authorList>
            <consortium name="EnsemblPlants"/>
        </authorList>
    </citation>
    <scope>IDENTIFICATION</scope>
</reference>
<evidence type="ECO:0000313" key="1">
    <source>
        <dbReference type="EnsemblPlants" id="LPERR12G12320.1"/>
    </source>
</evidence>
<dbReference type="HOGENOM" id="CLU_2323809_0_0_1"/>
<accession>A0A0D9Y043</accession>
<organism evidence="1 2">
    <name type="scientific">Leersia perrieri</name>
    <dbReference type="NCBI Taxonomy" id="77586"/>
    <lineage>
        <taxon>Eukaryota</taxon>
        <taxon>Viridiplantae</taxon>
        <taxon>Streptophyta</taxon>
        <taxon>Embryophyta</taxon>
        <taxon>Tracheophyta</taxon>
        <taxon>Spermatophyta</taxon>
        <taxon>Magnoliopsida</taxon>
        <taxon>Liliopsida</taxon>
        <taxon>Poales</taxon>
        <taxon>Poaceae</taxon>
        <taxon>BOP clade</taxon>
        <taxon>Oryzoideae</taxon>
        <taxon>Oryzeae</taxon>
        <taxon>Oryzinae</taxon>
        <taxon>Leersia</taxon>
    </lineage>
</organism>
<dbReference type="EnsemblPlants" id="LPERR12G12320.1">
    <property type="protein sequence ID" value="LPERR12G12320.1"/>
    <property type="gene ID" value="LPERR12G12320"/>
</dbReference>
<protein>
    <submittedName>
        <fullName evidence="1">Uncharacterized protein</fullName>
    </submittedName>
</protein>
<dbReference type="Proteomes" id="UP000032180">
    <property type="component" value="Chromosome 12"/>
</dbReference>
<dbReference type="Gramene" id="LPERR12G12320.1">
    <property type="protein sequence ID" value="LPERR12G12320.1"/>
    <property type="gene ID" value="LPERR12G12320"/>
</dbReference>
<reference evidence="1 2" key="1">
    <citation type="submission" date="2012-08" db="EMBL/GenBank/DDBJ databases">
        <title>Oryza genome evolution.</title>
        <authorList>
            <person name="Wing R.A."/>
        </authorList>
    </citation>
    <scope>NUCLEOTIDE SEQUENCE</scope>
</reference>